<keyword evidence="12" id="KW-1185">Reference proteome</keyword>
<evidence type="ECO:0000256" key="3">
    <source>
        <dbReference type="ARBA" id="ARBA00022676"/>
    </source>
</evidence>
<comment type="pathway">
    <text evidence="7">Carotenoid biosynthesis; staphyloxanthin biosynthesis; staphyloxanthin from farnesyl diphosphate: step 4/5.</text>
</comment>
<dbReference type="EMBL" id="BMRJ01000003">
    <property type="protein sequence ID" value="GGR32923.1"/>
    <property type="molecule type" value="Genomic_DNA"/>
</dbReference>
<evidence type="ECO:0000256" key="5">
    <source>
        <dbReference type="ARBA" id="ARBA00023136"/>
    </source>
</evidence>
<dbReference type="GO" id="GO:0005886">
    <property type="term" value="C:plasma membrane"/>
    <property type="evidence" value="ECO:0007669"/>
    <property type="project" value="UniProtKB-SubCell"/>
</dbReference>
<reference evidence="11" key="1">
    <citation type="journal article" date="2014" name="Int. J. Syst. Evol. Microbiol.">
        <title>Complete genome sequence of Corynebacterium casei LMG S-19264T (=DSM 44701T), isolated from a smear-ripened cheese.</title>
        <authorList>
            <consortium name="US DOE Joint Genome Institute (JGI-PGF)"/>
            <person name="Walter F."/>
            <person name="Albersmeier A."/>
            <person name="Kalinowski J."/>
            <person name="Ruckert C."/>
        </authorList>
    </citation>
    <scope>NUCLEOTIDE SEQUENCE</scope>
    <source>
        <strain evidence="11">JCM 3346</strain>
    </source>
</reference>
<organism evidence="11 12">
    <name type="scientific">Agromyces mediolanus</name>
    <name type="common">Corynebacterium mediolanum</name>
    <dbReference type="NCBI Taxonomy" id="41986"/>
    <lineage>
        <taxon>Bacteria</taxon>
        <taxon>Bacillati</taxon>
        <taxon>Actinomycetota</taxon>
        <taxon>Actinomycetes</taxon>
        <taxon>Micrococcales</taxon>
        <taxon>Microbacteriaceae</taxon>
        <taxon>Agromyces</taxon>
    </lineage>
</organism>
<dbReference type="InterPro" id="IPR001173">
    <property type="entry name" value="Glyco_trans_2-like"/>
</dbReference>
<dbReference type="Pfam" id="PF00535">
    <property type="entry name" value="Glycos_transf_2"/>
    <property type="match status" value="1"/>
</dbReference>
<comment type="subcellular location">
    <subcellularLocation>
        <location evidence="1">Cell membrane</location>
    </subcellularLocation>
</comment>
<keyword evidence="5" id="KW-0472">Membrane</keyword>
<keyword evidence="2" id="KW-1003">Cell membrane</keyword>
<protein>
    <recommendedName>
        <fullName evidence="9">4,4'-diaponeurosporenoate glycosyltransferase</fullName>
    </recommendedName>
</protein>
<keyword evidence="4" id="KW-0808">Transferase</keyword>
<sequence>MTHRIQSALPPRSACGPGLDSGVMGSISVVIPCLDDAAMLRACLAALAVQTRPADEIIVVDNGSRDDSAAVARDAGARVVTEPRRGIWPATAAGFDAARGELLARLDADSVPPPDWLARVERRMAEADAPTAITGPGRFYGGTAFTRWVARHLYIGGYFWAIGILLGHPPLFGSNYALRSEAWRELRGIVHRDRADVHDDLDLAWWLRPGMSVAYERSLVVDVSARPFDSWAALGRRLRMAFHTLAVEWREWPALERRAEHREAATGTAVADEGDQAVA</sequence>
<dbReference type="PANTHER" id="PTHR43646:SF2">
    <property type="entry name" value="GLYCOSYLTRANSFERASE 2-LIKE DOMAIN-CONTAINING PROTEIN"/>
    <property type="match status" value="1"/>
</dbReference>
<accession>A0A918CNE7</accession>
<comment type="caution">
    <text evidence="11">The sequence shown here is derived from an EMBL/GenBank/DDBJ whole genome shotgun (WGS) entry which is preliminary data.</text>
</comment>
<evidence type="ECO:0000256" key="8">
    <source>
        <dbReference type="ARBA" id="ARBA00038120"/>
    </source>
</evidence>
<evidence type="ECO:0000313" key="12">
    <source>
        <dbReference type="Proteomes" id="UP000610303"/>
    </source>
</evidence>
<dbReference type="InterPro" id="IPR029044">
    <property type="entry name" value="Nucleotide-diphossugar_trans"/>
</dbReference>
<gene>
    <name evidence="11" type="ORF">GCM10010196_28680</name>
</gene>
<feature type="domain" description="Glycosyltransferase 2-like" evidence="10">
    <location>
        <begin position="28"/>
        <end position="152"/>
    </location>
</feature>
<dbReference type="GO" id="GO:0016787">
    <property type="term" value="F:hydrolase activity"/>
    <property type="evidence" value="ECO:0007669"/>
    <property type="project" value="UniProtKB-KW"/>
</dbReference>
<dbReference type="CDD" id="cd00761">
    <property type="entry name" value="Glyco_tranf_GTA_type"/>
    <property type="match status" value="1"/>
</dbReference>
<name>A0A918CNE7_AGRME</name>
<comment type="function">
    <text evidence="6">Catalyzes the glycosylation of 4,4'-diaponeurosporenoate, i.e. the esterification of glucose at the C1'' position with the carboxyl group of 4,4'-diaponeurosporenic acid, to form glycosyl-4,4'-diaponeurosporenoate. This is a step in the biosynthesis of staphyloxanthin, an orange pigment present in most staphylococci strains.</text>
</comment>
<evidence type="ECO:0000313" key="11">
    <source>
        <dbReference type="EMBL" id="GGR32923.1"/>
    </source>
</evidence>
<comment type="similarity">
    <text evidence="8">Belongs to the glycosyltransferase 2 family. CrtQ subfamily.</text>
</comment>
<evidence type="ECO:0000256" key="1">
    <source>
        <dbReference type="ARBA" id="ARBA00004236"/>
    </source>
</evidence>
<dbReference type="GO" id="GO:0016757">
    <property type="term" value="F:glycosyltransferase activity"/>
    <property type="evidence" value="ECO:0007669"/>
    <property type="project" value="UniProtKB-KW"/>
</dbReference>
<dbReference type="SUPFAM" id="SSF53448">
    <property type="entry name" value="Nucleotide-diphospho-sugar transferases"/>
    <property type="match status" value="1"/>
</dbReference>
<evidence type="ECO:0000256" key="7">
    <source>
        <dbReference type="ARBA" id="ARBA00037904"/>
    </source>
</evidence>
<dbReference type="AlphaFoldDB" id="A0A918CNE7"/>
<proteinExistence type="inferred from homology"/>
<reference evidence="11" key="2">
    <citation type="submission" date="2020-09" db="EMBL/GenBank/DDBJ databases">
        <authorList>
            <person name="Sun Q."/>
            <person name="Ohkuma M."/>
        </authorList>
    </citation>
    <scope>NUCLEOTIDE SEQUENCE</scope>
    <source>
        <strain evidence="11">JCM 3346</strain>
    </source>
</reference>
<evidence type="ECO:0000256" key="2">
    <source>
        <dbReference type="ARBA" id="ARBA00022475"/>
    </source>
</evidence>
<dbReference type="Gene3D" id="3.90.550.10">
    <property type="entry name" value="Spore Coat Polysaccharide Biosynthesis Protein SpsA, Chain A"/>
    <property type="match status" value="1"/>
</dbReference>
<evidence type="ECO:0000256" key="9">
    <source>
        <dbReference type="ARBA" id="ARBA00040345"/>
    </source>
</evidence>
<evidence type="ECO:0000256" key="6">
    <source>
        <dbReference type="ARBA" id="ARBA00037281"/>
    </source>
</evidence>
<evidence type="ECO:0000256" key="4">
    <source>
        <dbReference type="ARBA" id="ARBA00022679"/>
    </source>
</evidence>
<dbReference type="Proteomes" id="UP000610303">
    <property type="component" value="Unassembled WGS sequence"/>
</dbReference>
<evidence type="ECO:0000259" key="10">
    <source>
        <dbReference type="Pfam" id="PF00535"/>
    </source>
</evidence>
<keyword evidence="3" id="KW-0328">Glycosyltransferase</keyword>
<dbReference type="PANTHER" id="PTHR43646">
    <property type="entry name" value="GLYCOSYLTRANSFERASE"/>
    <property type="match status" value="1"/>
</dbReference>
<keyword evidence="11" id="KW-0378">Hydrolase</keyword>